<gene>
    <name evidence="1" type="ORF">SDC9_94643</name>
</gene>
<protein>
    <submittedName>
        <fullName evidence="1">Uncharacterized protein</fullName>
    </submittedName>
</protein>
<comment type="caution">
    <text evidence="1">The sequence shown here is derived from an EMBL/GenBank/DDBJ whole genome shotgun (WGS) entry which is preliminary data.</text>
</comment>
<evidence type="ECO:0000313" key="1">
    <source>
        <dbReference type="EMBL" id="MPM47922.1"/>
    </source>
</evidence>
<proteinExistence type="predicted"/>
<organism evidence="1">
    <name type="scientific">bioreactor metagenome</name>
    <dbReference type="NCBI Taxonomy" id="1076179"/>
    <lineage>
        <taxon>unclassified sequences</taxon>
        <taxon>metagenomes</taxon>
        <taxon>ecological metagenomes</taxon>
    </lineage>
</organism>
<dbReference type="EMBL" id="VSSQ01011879">
    <property type="protein sequence ID" value="MPM47922.1"/>
    <property type="molecule type" value="Genomic_DNA"/>
</dbReference>
<name>A0A645A4D1_9ZZZZ</name>
<accession>A0A645A4D1</accession>
<reference evidence="1" key="1">
    <citation type="submission" date="2019-08" db="EMBL/GenBank/DDBJ databases">
        <authorList>
            <person name="Kucharzyk K."/>
            <person name="Murdoch R.W."/>
            <person name="Higgins S."/>
            <person name="Loffler F."/>
        </authorList>
    </citation>
    <scope>NUCLEOTIDE SEQUENCE</scope>
</reference>
<sequence>MNAVVPMDEGIQDYFPYCNHWVIGSISPYSSVCIDNGAYFHIILNENKCIGKHIFQCTFNTFVVGESLIMCTDITDTDTWNGNGIDGKLRKVCLGIRTKQENCTHGGASVHNHTHQTQYLLIIQLG</sequence>
<dbReference type="AlphaFoldDB" id="A0A645A4D1"/>